<evidence type="ECO:0000313" key="2">
    <source>
        <dbReference type="EMBL" id="SKA60149.1"/>
    </source>
</evidence>
<feature type="signal peptide" evidence="1">
    <location>
        <begin position="1"/>
        <end position="19"/>
    </location>
</feature>
<protein>
    <submittedName>
        <fullName evidence="2">Plasmid transfer operon, TraF, protein</fullName>
    </submittedName>
</protein>
<dbReference type="OrthoDB" id="6077588at2"/>
<sequence length="389" mass="41714">MNKKLVALAISLAPMTAFSANYSVDARIDAMAGAGTVASDYLAAGFHNPALVALEPTSSFGVLFPTLGVQYRDPDNFVDALEDFGDVYDRFQSDATSETNRADAANALSNLQNKVAYLGGGIGGAIAIPTNSISGNFFVKAYTEAVVLPEVADSDITAIETSTTTAPTLVSEARVLAFGLVDVGLALAGNIEFMGQRIALGVTPKTQKLYTYHYQVSVDDFNADDWDADNNRTEDSGFNMDIGAAWQNGPMRLGFAAKNLIANDITTTTRWARQYTYELKPLVTIGGGYVTELFTMALDIDLNDQTRFVQAVGPEIKDNTQMIRFGTEFNAWGWAQARAGYMKDLEDTLDGTLTLGLGLSPFSAAHLDLAAQLIDSNSYGGSLQLSVTF</sequence>
<evidence type="ECO:0000313" key="3">
    <source>
        <dbReference type="Proteomes" id="UP000190162"/>
    </source>
</evidence>
<accession>A0A1T4V5B7</accession>
<gene>
    <name evidence="2" type="ORF">SAMN02745132_03251</name>
</gene>
<name>A0A1T4V5B7_9GAMM</name>
<dbReference type="EMBL" id="FUXU01000048">
    <property type="protein sequence ID" value="SKA60149.1"/>
    <property type="molecule type" value="Genomic_DNA"/>
</dbReference>
<dbReference type="Pfam" id="PF13729">
    <property type="entry name" value="TraF_2"/>
    <property type="match status" value="1"/>
</dbReference>
<proteinExistence type="predicted"/>
<organism evidence="2 3">
    <name type="scientific">Enterovibrio nigricans DSM 22720</name>
    <dbReference type="NCBI Taxonomy" id="1121868"/>
    <lineage>
        <taxon>Bacteria</taxon>
        <taxon>Pseudomonadati</taxon>
        <taxon>Pseudomonadota</taxon>
        <taxon>Gammaproteobacteria</taxon>
        <taxon>Vibrionales</taxon>
        <taxon>Vibrionaceae</taxon>
        <taxon>Enterovibrio</taxon>
    </lineage>
</organism>
<feature type="chain" id="PRO_5012730221" evidence="1">
    <location>
        <begin position="20"/>
        <end position="389"/>
    </location>
</feature>
<dbReference type="Gene3D" id="2.40.160.60">
    <property type="entry name" value="Outer membrane protein transport protein (OMPP1/FadL/TodX)"/>
    <property type="match status" value="1"/>
</dbReference>
<dbReference type="Proteomes" id="UP000190162">
    <property type="component" value="Unassembled WGS sequence"/>
</dbReference>
<dbReference type="InterPro" id="IPR032811">
    <property type="entry name" value="Put_conjugal_transfer"/>
</dbReference>
<dbReference type="RefSeq" id="WP_078753477.1">
    <property type="nucleotide sequence ID" value="NZ_FUXU01000048.1"/>
</dbReference>
<reference evidence="3" key="1">
    <citation type="submission" date="2017-02" db="EMBL/GenBank/DDBJ databases">
        <authorList>
            <person name="Varghese N."/>
            <person name="Submissions S."/>
        </authorList>
    </citation>
    <scope>NUCLEOTIDE SEQUENCE [LARGE SCALE GENOMIC DNA]</scope>
    <source>
        <strain evidence="3">DSM 22720</strain>
    </source>
</reference>
<keyword evidence="1" id="KW-0732">Signal</keyword>
<keyword evidence="3" id="KW-1185">Reference proteome</keyword>
<dbReference type="AlphaFoldDB" id="A0A1T4V5B7"/>
<evidence type="ECO:0000256" key="1">
    <source>
        <dbReference type="SAM" id="SignalP"/>
    </source>
</evidence>